<keyword evidence="4" id="KW-1185">Reference proteome</keyword>
<evidence type="ECO:0000259" key="2">
    <source>
        <dbReference type="PROSITE" id="PS50948"/>
    </source>
</evidence>
<keyword evidence="1" id="KW-0732">Signal</keyword>
<dbReference type="OrthoDB" id="2113965at2759"/>
<proteinExistence type="predicted"/>
<feature type="chain" id="PRO_5006874789" description="Apple domain-containing protein" evidence="1">
    <location>
        <begin position="23"/>
        <end position="140"/>
    </location>
</feature>
<dbReference type="AlphaFoldDB" id="A0A0V1AW82"/>
<accession>A0A0V1AW82</accession>
<organism evidence="3 4">
    <name type="scientific">Trichinella spiralis</name>
    <name type="common">Trichina worm</name>
    <dbReference type="NCBI Taxonomy" id="6334"/>
    <lineage>
        <taxon>Eukaryota</taxon>
        <taxon>Metazoa</taxon>
        <taxon>Ecdysozoa</taxon>
        <taxon>Nematoda</taxon>
        <taxon>Enoplea</taxon>
        <taxon>Dorylaimia</taxon>
        <taxon>Trichinellida</taxon>
        <taxon>Trichinellidae</taxon>
        <taxon>Trichinella</taxon>
    </lineage>
</organism>
<dbReference type="Pfam" id="PF00024">
    <property type="entry name" value="PAN_1"/>
    <property type="match status" value="1"/>
</dbReference>
<evidence type="ECO:0000313" key="3">
    <source>
        <dbReference type="EMBL" id="KRY28467.1"/>
    </source>
</evidence>
<protein>
    <recommendedName>
        <fullName evidence="2">Apple domain-containing protein</fullName>
    </recommendedName>
</protein>
<name>A0A0V1AW82_TRISP</name>
<dbReference type="EMBL" id="JYDH01000203">
    <property type="protein sequence ID" value="KRY28467.1"/>
    <property type="molecule type" value="Genomic_DNA"/>
</dbReference>
<dbReference type="InterPro" id="IPR003609">
    <property type="entry name" value="Pan_app"/>
</dbReference>
<evidence type="ECO:0000313" key="4">
    <source>
        <dbReference type="Proteomes" id="UP000054776"/>
    </source>
</evidence>
<dbReference type="PROSITE" id="PS50948">
    <property type="entry name" value="PAN"/>
    <property type="match status" value="1"/>
</dbReference>
<evidence type="ECO:0000256" key="1">
    <source>
        <dbReference type="SAM" id="SignalP"/>
    </source>
</evidence>
<dbReference type="SUPFAM" id="SSF57414">
    <property type="entry name" value="Hairpin loop containing domain-like"/>
    <property type="match status" value="1"/>
</dbReference>
<feature type="signal peptide" evidence="1">
    <location>
        <begin position="1"/>
        <end position="22"/>
    </location>
</feature>
<feature type="domain" description="Apple" evidence="2">
    <location>
        <begin position="43"/>
        <end position="133"/>
    </location>
</feature>
<gene>
    <name evidence="3" type="ORF">T01_12086</name>
</gene>
<dbReference type="Proteomes" id="UP000054776">
    <property type="component" value="Unassembled WGS sequence"/>
</dbReference>
<sequence length="140" mass="16182">MIGPRIQRLALLALVYATPTTSESRIPDRQQDVYYDIFYDSSCPSGWKSNAVRDFIFVSRRAKMIPVSNPEACLRHCYMRTDCKSANLVKSKWKLDKQTLAKFNCHLNEQSQFDRPELLVPQKGVIYYDSIHCTTPDESI</sequence>
<reference evidence="3 4" key="1">
    <citation type="submission" date="2015-01" db="EMBL/GenBank/DDBJ databases">
        <title>Evolution of Trichinella species and genotypes.</title>
        <authorList>
            <person name="Korhonen P.K."/>
            <person name="Edoardo P."/>
            <person name="Giuseppe L.R."/>
            <person name="Gasser R.B."/>
        </authorList>
    </citation>
    <scope>NUCLEOTIDE SEQUENCE [LARGE SCALE GENOMIC DNA]</scope>
    <source>
        <strain evidence="3">ISS3</strain>
    </source>
</reference>
<dbReference type="InParanoid" id="A0A0V1AW82"/>
<dbReference type="FunCoup" id="A0A0V1AW82">
    <property type="interactions" value="39"/>
</dbReference>
<comment type="caution">
    <text evidence="3">The sequence shown here is derived from an EMBL/GenBank/DDBJ whole genome shotgun (WGS) entry which is preliminary data.</text>
</comment>